<keyword evidence="1" id="KW-1133">Transmembrane helix</keyword>
<dbReference type="AlphaFoldDB" id="A0A0G0GNE5"/>
<name>A0A0G0GNE5_9BACT</name>
<dbReference type="STRING" id="1619046.US42_C0007G0061"/>
<reference evidence="2 3" key="1">
    <citation type="journal article" date="2015" name="Nature">
        <title>rRNA introns, odd ribosomes, and small enigmatic genomes across a large radiation of phyla.</title>
        <authorList>
            <person name="Brown C.T."/>
            <person name="Hug L.A."/>
            <person name="Thomas B.C."/>
            <person name="Sharon I."/>
            <person name="Castelle C.J."/>
            <person name="Singh A."/>
            <person name="Wilkins M.J."/>
            <person name="Williams K.H."/>
            <person name="Banfield J.F."/>
        </authorList>
    </citation>
    <scope>NUCLEOTIDE SEQUENCE [LARGE SCALE GENOMIC DNA]</scope>
</reference>
<gene>
    <name evidence="2" type="ORF">US42_C0007G0061</name>
</gene>
<dbReference type="Gene3D" id="3.30.700.10">
    <property type="entry name" value="Glycoprotein, Type 4 Pilin"/>
    <property type="match status" value="1"/>
</dbReference>
<evidence type="ECO:0000313" key="3">
    <source>
        <dbReference type="Proteomes" id="UP000034849"/>
    </source>
</evidence>
<evidence type="ECO:0008006" key="4">
    <source>
        <dbReference type="Google" id="ProtNLM"/>
    </source>
</evidence>
<sequence>MQRFFSQYNFFGKIKTGFTLIELLIVIGITIALLSASIPIYGSLQVKAQLSETSSQLVQSLRSARENSIGRFNNSAHGVFLNLTSSPNSYTIYQGNSFVTRNIDYDRLYSLDNAVTIQNISLTTSSSNIDINFSSGLGKPNNVGSFRLVHSVTGAYTISISSLGKIEE</sequence>
<dbReference type="PROSITE" id="PS00409">
    <property type="entry name" value="PROKAR_NTER_METHYL"/>
    <property type="match status" value="1"/>
</dbReference>
<accession>A0A0G0GNE5</accession>
<dbReference type="EMBL" id="LBSX01000007">
    <property type="protein sequence ID" value="KKQ27670.1"/>
    <property type="molecule type" value="Genomic_DNA"/>
</dbReference>
<proteinExistence type="predicted"/>
<dbReference type="SUPFAM" id="SSF54523">
    <property type="entry name" value="Pili subunits"/>
    <property type="match status" value="1"/>
</dbReference>
<protein>
    <recommendedName>
        <fullName evidence="4">Prepilin-type N-terminal cleavage/methylation domain-containing protein</fullName>
    </recommendedName>
</protein>
<dbReference type="Proteomes" id="UP000034849">
    <property type="component" value="Unassembled WGS sequence"/>
</dbReference>
<evidence type="ECO:0000313" key="2">
    <source>
        <dbReference type="EMBL" id="KKQ27670.1"/>
    </source>
</evidence>
<keyword evidence="1" id="KW-0812">Transmembrane</keyword>
<dbReference type="InterPro" id="IPR012902">
    <property type="entry name" value="N_methyl_site"/>
</dbReference>
<feature type="transmembrane region" description="Helical" evidence="1">
    <location>
        <begin position="20"/>
        <end position="41"/>
    </location>
</feature>
<keyword evidence="1" id="KW-0472">Membrane</keyword>
<comment type="caution">
    <text evidence="2">The sequence shown here is derived from an EMBL/GenBank/DDBJ whole genome shotgun (WGS) entry which is preliminary data.</text>
</comment>
<evidence type="ECO:0000256" key="1">
    <source>
        <dbReference type="SAM" id="Phobius"/>
    </source>
</evidence>
<dbReference type="InterPro" id="IPR045584">
    <property type="entry name" value="Pilin-like"/>
</dbReference>
<organism evidence="2 3">
    <name type="scientific">Candidatus Magasanikbacteria bacterium GW2011_GWC2_37_14</name>
    <dbReference type="NCBI Taxonomy" id="1619046"/>
    <lineage>
        <taxon>Bacteria</taxon>
        <taxon>Candidatus Magasanikiibacteriota</taxon>
    </lineage>
</organism>